<dbReference type="Pfam" id="PF13565">
    <property type="entry name" value="HTH_32"/>
    <property type="match status" value="1"/>
</dbReference>
<evidence type="ECO:0000313" key="2">
    <source>
        <dbReference type="Proteomes" id="UP000234145"/>
    </source>
</evidence>
<gene>
    <name evidence="1" type="ORF">COY51_01320</name>
</gene>
<comment type="caution">
    <text evidence="1">The sequence shown here is derived from an EMBL/GenBank/DDBJ whole genome shotgun (WGS) entry which is preliminary data.</text>
</comment>
<dbReference type="InterPro" id="IPR009057">
    <property type="entry name" value="Homeodomain-like_sf"/>
</dbReference>
<evidence type="ECO:0000313" key="1">
    <source>
        <dbReference type="EMBL" id="PIZ17017.1"/>
    </source>
</evidence>
<dbReference type="EMBL" id="PFMS01000027">
    <property type="protein sequence ID" value="PIZ17017.1"/>
    <property type="molecule type" value="Genomic_DNA"/>
</dbReference>
<dbReference type="Proteomes" id="UP000234145">
    <property type="component" value="Unassembled WGS sequence"/>
</dbReference>
<proteinExistence type="predicted"/>
<name>A0A2H9PCL9_9BACT</name>
<reference evidence="2" key="1">
    <citation type="submission" date="2017-09" db="EMBL/GenBank/DDBJ databases">
        <title>Depth-based differentiation of microbial function through sediment-hosted aquifers and enrichment of novel symbionts in the deep terrestrial subsurface.</title>
        <authorList>
            <person name="Probst A.J."/>
            <person name="Ladd B."/>
            <person name="Jarett J.K."/>
            <person name="Geller-Mcgrath D.E."/>
            <person name="Sieber C.M.K."/>
            <person name="Emerson J.B."/>
            <person name="Anantharaman K."/>
            <person name="Thomas B.C."/>
            <person name="Malmstrom R."/>
            <person name="Stieglmeier M."/>
            <person name="Klingl A."/>
            <person name="Woyke T."/>
            <person name="Ryan C.M."/>
            <person name="Banfield J.F."/>
        </authorList>
    </citation>
    <scope>NUCLEOTIDE SEQUENCE [LARGE SCALE GENOMIC DNA]</scope>
</reference>
<sequence>MRPVFIRKLSRHEKRIIKELLRSINTRLYKRARIIWLSSVKHLKAPKIAEIVDLHLINVRTWINRFNQEGINSLKEKHSPGRPKVITSQQRRQIIGLLKNKPRTFGLPLNNWNLRELAEAAVKQKIVKRISYVYIRKIIAQEGYSYKRSKRWITSPDPQYNLKKNELRKPLGIWTKKLK</sequence>
<evidence type="ECO:0008006" key="3">
    <source>
        <dbReference type="Google" id="ProtNLM"/>
    </source>
</evidence>
<accession>A0A2H9PCL9</accession>
<protein>
    <recommendedName>
        <fullName evidence="3">IS630 family transposase</fullName>
    </recommendedName>
</protein>
<dbReference type="AlphaFoldDB" id="A0A2H9PCL9"/>
<dbReference type="SUPFAM" id="SSF46689">
    <property type="entry name" value="Homeodomain-like"/>
    <property type="match status" value="1"/>
</dbReference>
<organism evidence="1 2">
    <name type="scientific">Candidatus Desantisbacteria bacterium CG_4_10_14_0_8_um_filter_39_17</name>
    <dbReference type="NCBI Taxonomy" id="1974542"/>
    <lineage>
        <taxon>Bacteria</taxon>
        <taxon>Candidatus Desantisiibacteriota</taxon>
    </lineage>
</organism>